<dbReference type="SUPFAM" id="SSF63712">
    <property type="entry name" value="Nicotinic receptor ligand binding domain-like"/>
    <property type="match status" value="1"/>
</dbReference>
<proteinExistence type="predicted"/>
<evidence type="ECO:0000256" key="2">
    <source>
        <dbReference type="ARBA" id="ARBA00022692"/>
    </source>
</evidence>
<reference evidence="7 8" key="1">
    <citation type="submission" date="2013-12" db="EMBL/GenBank/DDBJ databases">
        <title>Draft genome of the parsitic nematode Ancylostoma duodenale.</title>
        <authorList>
            <person name="Mitreva M."/>
        </authorList>
    </citation>
    <scope>NUCLEOTIDE SEQUENCE [LARGE SCALE GENOMIC DNA]</scope>
    <source>
        <strain evidence="7 8">Zhejiang</strain>
    </source>
</reference>
<keyword evidence="4 5" id="KW-0472">Membrane</keyword>
<feature type="domain" description="Neurotransmitter-gated ion-channel ligand-binding" evidence="6">
    <location>
        <begin position="25"/>
        <end position="184"/>
    </location>
</feature>
<keyword evidence="8" id="KW-1185">Reference proteome</keyword>
<dbReference type="InterPro" id="IPR006202">
    <property type="entry name" value="Neur_chan_lig-bd"/>
</dbReference>
<accession>A0A0C2GLX7</accession>
<comment type="subcellular location">
    <subcellularLocation>
        <location evidence="1">Membrane</location>
        <topology evidence="1">Multi-pass membrane protein</topology>
    </subcellularLocation>
</comment>
<organism evidence="7 8">
    <name type="scientific">Ancylostoma duodenale</name>
    <dbReference type="NCBI Taxonomy" id="51022"/>
    <lineage>
        <taxon>Eukaryota</taxon>
        <taxon>Metazoa</taxon>
        <taxon>Ecdysozoa</taxon>
        <taxon>Nematoda</taxon>
        <taxon>Chromadorea</taxon>
        <taxon>Rhabditida</taxon>
        <taxon>Rhabditina</taxon>
        <taxon>Rhabditomorpha</taxon>
        <taxon>Strongyloidea</taxon>
        <taxon>Ancylostomatidae</taxon>
        <taxon>Ancylostomatinae</taxon>
        <taxon>Ancylostoma</taxon>
    </lineage>
</organism>
<dbReference type="InterPro" id="IPR006201">
    <property type="entry name" value="Neur_channel"/>
</dbReference>
<dbReference type="PANTHER" id="PTHR18945">
    <property type="entry name" value="NEUROTRANSMITTER GATED ION CHANNEL"/>
    <property type="match status" value="1"/>
</dbReference>
<keyword evidence="2 5" id="KW-0812">Transmembrane</keyword>
<evidence type="ECO:0000256" key="4">
    <source>
        <dbReference type="ARBA" id="ARBA00023136"/>
    </source>
</evidence>
<evidence type="ECO:0000256" key="5">
    <source>
        <dbReference type="SAM" id="Phobius"/>
    </source>
</evidence>
<evidence type="ECO:0000256" key="3">
    <source>
        <dbReference type="ARBA" id="ARBA00022989"/>
    </source>
</evidence>
<evidence type="ECO:0000256" key="1">
    <source>
        <dbReference type="ARBA" id="ARBA00004141"/>
    </source>
</evidence>
<gene>
    <name evidence="7" type="ORF">ANCDUO_07483</name>
</gene>
<evidence type="ECO:0000313" key="8">
    <source>
        <dbReference type="Proteomes" id="UP000054047"/>
    </source>
</evidence>
<dbReference type="Pfam" id="PF02931">
    <property type="entry name" value="Neur_chan_LBD"/>
    <property type="match status" value="1"/>
</dbReference>
<dbReference type="AlphaFoldDB" id="A0A0C2GLX7"/>
<dbReference type="GO" id="GO:0004888">
    <property type="term" value="F:transmembrane signaling receptor activity"/>
    <property type="evidence" value="ECO:0007669"/>
    <property type="project" value="InterPro"/>
</dbReference>
<keyword evidence="3 5" id="KW-1133">Transmembrane helix</keyword>
<dbReference type="SUPFAM" id="SSF90112">
    <property type="entry name" value="Neurotransmitter-gated ion-channel transmembrane pore"/>
    <property type="match status" value="1"/>
</dbReference>
<dbReference type="OrthoDB" id="410315at2759"/>
<dbReference type="CDD" id="cd18989">
    <property type="entry name" value="LGIC_ECD_cation"/>
    <property type="match status" value="1"/>
</dbReference>
<evidence type="ECO:0000313" key="7">
    <source>
        <dbReference type="EMBL" id="KIH62235.1"/>
    </source>
</evidence>
<dbReference type="PROSITE" id="PS00236">
    <property type="entry name" value="NEUROTR_ION_CHANNEL"/>
    <property type="match status" value="1"/>
</dbReference>
<feature type="transmembrane region" description="Helical" evidence="5">
    <location>
        <begin position="225"/>
        <end position="249"/>
    </location>
</feature>
<dbReference type="InterPro" id="IPR036719">
    <property type="entry name" value="Neuro-gated_channel_TM_sf"/>
</dbReference>
<feature type="transmembrane region" description="Helical" evidence="5">
    <location>
        <begin position="193"/>
        <end position="213"/>
    </location>
</feature>
<sequence>MEDRSHAYMEAGTLAVPSPLVAGSTEVFSRIFSNYNPAIRPKHDAAYITNVTVYLSLFSLLTVVQNEQTQTVRFTVDMAVEWTDPLLAWTASGADLATIKVPEQSVWTPDVTLFAATSKQDLINYERRLVVLRSDGLIVKSGPQIVAHPCQINVLKFPYDDQTCTFSVGSWSYTSANLRLYTPYEQYEPSQDFTVSLGVCTLLAMALILQSVTATMPKSEKLPLLGVYVLAQTILCAIAVLTTSVYLIIQERAVTRGWNPPRCLANTFLTRHYDRKVTHSDGAQQDGPE</sequence>
<dbReference type="InterPro" id="IPR036734">
    <property type="entry name" value="Neur_chan_lig-bd_sf"/>
</dbReference>
<name>A0A0C2GLX7_9BILA</name>
<dbReference type="EMBL" id="KN729476">
    <property type="protein sequence ID" value="KIH62235.1"/>
    <property type="molecule type" value="Genomic_DNA"/>
</dbReference>
<evidence type="ECO:0000259" key="6">
    <source>
        <dbReference type="Pfam" id="PF02931"/>
    </source>
</evidence>
<dbReference type="Proteomes" id="UP000054047">
    <property type="component" value="Unassembled WGS sequence"/>
</dbReference>
<dbReference type="InterPro" id="IPR018000">
    <property type="entry name" value="Neurotransmitter_ion_chnl_CS"/>
</dbReference>
<protein>
    <submittedName>
        <fullName evidence="7">Neurotransmitter-gated ion-channel ligand binding domain protein</fullName>
    </submittedName>
</protein>
<dbReference type="GO" id="GO:0005230">
    <property type="term" value="F:extracellular ligand-gated monoatomic ion channel activity"/>
    <property type="evidence" value="ECO:0007669"/>
    <property type="project" value="InterPro"/>
</dbReference>
<dbReference type="GO" id="GO:0016020">
    <property type="term" value="C:membrane"/>
    <property type="evidence" value="ECO:0007669"/>
    <property type="project" value="UniProtKB-SubCell"/>
</dbReference>
<feature type="transmembrane region" description="Helical" evidence="5">
    <location>
        <begin position="45"/>
        <end position="64"/>
    </location>
</feature>
<dbReference type="Gene3D" id="2.70.170.10">
    <property type="entry name" value="Neurotransmitter-gated ion-channel ligand-binding domain"/>
    <property type="match status" value="1"/>
</dbReference>